<proteinExistence type="inferred from homology"/>
<dbReference type="AlphaFoldDB" id="A0A8J9V176"/>
<dbReference type="InterPro" id="IPR002347">
    <property type="entry name" value="SDR_fam"/>
</dbReference>
<gene>
    <name evidence="3" type="ORF">BINO364_LOCUS9201</name>
</gene>
<organism evidence="3 4">
    <name type="scientific">Brenthis ino</name>
    <name type="common">lesser marbled fritillary</name>
    <dbReference type="NCBI Taxonomy" id="405034"/>
    <lineage>
        <taxon>Eukaryota</taxon>
        <taxon>Metazoa</taxon>
        <taxon>Ecdysozoa</taxon>
        <taxon>Arthropoda</taxon>
        <taxon>Hexapoda</taxon>
        <taxon>Insecta</taxon>
        <taxon>Pterygota</taxon>
        <taxon>Neoptera</taxon>
        <taxon>Endopterygota</taxon>
        <taxon>Lepidoptera</taxon>
        <taxon>Glossata</taxon>
        <taxon>Ditrysia</taxon>
        <taxon>Papilionoidea</taxon>
        <taxon>Nymphalidae</taxon>
        <taxon>Heliconiinae</taxon>
        <taxon>Argynnini</taxon>
        <taxon>Brenthis</taxon>
    </lineage>
</organism>
<dbReference type="OrthoDB" id="294295at2759"/>
<protein>
    <recommendedName>
        <fullName evidence="5">D-beta-hydroxybutyrate dehydrogenase, mitochondrial</fullName>
    </recommendedName>
</protein>
<evidence type="ECO:0008006" key="5">
    <source>
        <dbReference type="Google" id="ProtNLM"/>
    </source>
</evidence>
<keyword evidence="1" id="KW-0560">Oxidoreductase</keyword>
<dbReference type="Proteomes" id="UP000838878">
    <property type="component" value="Chromosome 3"/>
</dbReference>
<dbReference type="Gene3D" id="3.40.50.720">
    <property type="entry name" value="NAD(P)-binding Rossmann-like Domain"/>
    <property type="match status" value="1"/>
</dbReference>
<name>A0A8J9V176_9NEOP</name>
<evidence type="ECO:0000313" key="3">
    <source>
        <dbReference type="EMBL" id="CAH0723362.1"/>
    </source>
</evidence>
<comment type="similarity">
    <text evidence="2">Belongs to the short-chain dehydrogenases/reductases (SDR) family.</text>
</comment>
<evidence type="ECO:0000313" key="4">
    <source>
        <dbReference type="Proteomes" id="UP000838878"/>
    </source>
</evidence>
<dbReference type="PRINTS" id="PR00080">
    <property type="entry name" value="SDRFAMILY"/>
</dbReference>
<keyword evidence="4" id="KW-1185">Reference proteome</keyword>
<dbReference type="SUPFAM" id="SSF51735">
    <property type="entry name" value="NAD(P)-binding Rossmann-fold domains"/>
    <property type="match status" value="1"/>
</dbReference>
<dbReference type="InterPro" id="IPR036291">
    <property type="entry name" value="NAD(P)-bd_dom_sf"/>
</dbReference>
<feature type="non-terminal residue" evidence="3">
    <location>
        <position position="339"/>
    </location>
</feature>
<dbReference type="PANTHER" id="PTHR43313">
    <property type="entry name" value="SHORT-CHAIN DEHYDROGENASE/REDUCTASE FAMILY 9C"/>
    <property type="match status" value="1"/>
</dbReference>
<reference evidence="3" key="1">
    <citation type="submission" date="2021-12" db="EMBL/GenBank/DDBJ databases">
        <authorList>
            <person name="Martin H S."/>
        </authorList>
    </citation>
    <scope>NUCLEOTIDE SEQUENCE</scope>
</reference>
<dbReference type="PANTHER" id="PTHR43313:SF36">
    <property type="entry name" value="D-BETA-HYDROXYBUTYRATE DEHYDROGENASE, MITOCHONDRIAL"/>
    <property type="match status" value="1"/>
</dbReference>
<dbReference type="EMBL" id="OV170223">
    <property type="protein sequence ID" value="CAH0723362.1"/>
    <property type="molecule type" value="Genomic_DNA"/>
</dbReference>
<evidence type="ECO:0000256" key="1">
    <source>
        <dbReference type="ARBA" id="ARBA00023002"/>
    </source>
</evidence>
<sequence>MKSDSYFICNESKMCKTVSIFRTLFTTRHVKALVHSEKTMSWTKVVAITGCDSGLGWALAARTAREGLVTVAGMYKGTDTEASRALKNLCAHPCNLDVTDSKSITEFHNYIKTLMKNNPNYKLYAVVNNAGVMTIGDYEWHTPQIIENTINVNLLGAMRIVSKFLPDLRHSANEPRIINIASHCGLQPLPGFGPYSASKAGLLAWTRALHLEHTQNHLKAIAFVPGGFVGSSYLMANQFQNGNEMLAHLSEEQKNLHEKRMRALNEYLKHASKYAKYDSLNDENIIETFMKALTDENPRKMYKVESWRYKFYYNLFKLPFPDTICKWLIKKFLNFPDPK</sequence>
<dbReference type="PRINTS" id="PR00081">
    <property type="entry name" value="GDHRDH"/>
</dbReference>
<evidence type="ECO:0000256" key="2">
    <source>
        <dbReference type="RuleBase" id="RU000363"/>
    </source>
</evidence>
<dbReference type="GO" id="GO:0008202">
    <property type="term" value="P:steroid metabolic process"/>
    <property type="evidence" value="ECO:0007669"/>
    <property type="project" value="TreeGrafter"/>
</dbReference>
<dbReference type="InterPro" id="IPR020904">
    <property type="entry name" value="Sc_DH/Rdtase_CS"/>
</dbReference>
<dbReference type="PROSITE" id="PS00061">
    <property type="entry name" value="ADH_SHORT"/>
    <property type="match status" value="1"/>
</dbReference>
<dbReference type="Pfam" id="PF00106">
    <property type="entry name" value="adh_short"/>
    <property type="match status" value="1"/>
</dbReference>
<dbReference type="GO" id="GO:0016491">
    <property type="term" value="F:oxidoreductase activity"/>
    <property type="evidence" value="ECO:0007669"/>
    <property type="project" value="UniProtKB-KW"/>
</dbReference>
<accession>A0A8J9V176</accession>